<dbReference type="AlphaFoldDB" id="A0A699IH19"/>
<organism evidence="2">
    <name type="scientific">Tanacetum cinerariifolium</name>
    <name type="common">Dalmatian daisy</name>
    <name type="synonym">Chrysanthemum cinerariifolium</name>
    <dbReference type="NCBI Taxonomy" id="118510"/>
    <lineage>
        <taxon>Eukaryota</taxon>
        <taxon>Viridiplantae</taxon>
        <taxon>Streptophyta</taxon>
        <taxon>Embryophyta</taxon>
        <taxon>Tracheophyta</taxon>
        <taxon>Spermatophyta</taxon>
        <taxon>Magnoliopsida</taxon>
        <taxon>eudicotyledons</taxon>
        <taxon>Gunneridae</taxon>
        <taxon>Pentapetalae</taxon>
        <taxon>asterids</taxon>
        <taxon>campanulids</taxon>
        <taxon>Asterales</taxon>
        <taxon>Asteraceae</taxon>
        <taxon>Asteroideae</taxon>
        <taxon>Anthemideae</taxon>
        <taxon>Anthemidinae</taxon>
        <taxon>Tanacetum</taxon>
    </lineage>
</organism>
<gene>
    <name evidence="2" type="ORF">Tci_537414</name>
</gene>
<protein>
    <submittedName>
        <fullName evidence="2">Aspartic proteinase-like protein 2</fullName>
    </submittedName>
</protein>
<dbReference type="InterPro" id="IPR021109">
    <property type="entry name" value="Peptidase_aspartic_dom_sf"/>
</dbReference>
<sequence>MHANLYDNMTSKDNHPVAQYNVKLKAIEVAGDVLQLPTNIFDVREKRGTIIDSGTTLAYLPDMVYKQVLEKDQAGVSVFRTTTCNRREKNNYAGR</sequence>
<dbReference type="PANTHER" id="PTHR13683">
    <property type="entry name" value="ASPARTYL PROTEASES"/>
    <property type="match status" value="1"/>
</dbReference>
<evidence type="ECO:0000259" key="1">
    <source>
        <dbReference type="Pfam" id="PF14541"/>
    </source>
</evidence>
<dbReference type="SUPFAM" id="SSF50630">
    <property type="entry name" value="Acid proteases"/>
    <property type="match status" value="1"/>
</dbReference>
<dbReference type="InterPro" id="IPR032799">
    <property type="entry name" value="TAXi_C"/>
</dbReference>
<reference evidence="2" key="1">
    <citation type="journal article" date="2019" name="Sci. Rep.">
        <title>Draft genome of Tanacetum cinerariifolium, the natural source of mosquito coil.</title>
        <authorList>
            <person name="Yamashiro T."/>
            <person name="Shiraishi A."/>
            <person name="Satake H."/>
            <person name="Nakayama K."/>
        </authorList>
    </citation>
    <scope>NUCLEOTIDE SEQUENCE</scope>
</reference>
<dbReference type="EMBL" id="BKCJ010305867">
    <property type="protein sequence ID" value="GEZ65441.1"/>
    <property type="molecule type" value="Genomic_DNA"/>
</dbReference>
<name>A0A699IH19_TANCI</name>
<accession>A0A699IH19</accession>
<dbReference type="Gene3D" id="2.40.70.10">
    <property type="entry name" value="Acid Proteases"/>
    <property type="match status" value="1"/>
</dbReference>
<dbReference type="Pfam" id="PF14541">
    <property type="entry name" value="TAXi_C"/>
    <property type="match status" value="1"/>
</dbReference>
<feature type="domain" description="Xylanase inhibitor C-terminal" evidence="1">
    <location>
        <begin position="19"/>
        <end position="73"/>
    </location>
</feature>
<comment type="caution">
    <text evidence="2">The sequence shown here is derived from an EMBL/GenBank/DDBJ whole genome shotgun (WGS) entry which is preliminary data.</text>
</comment>
<dbReference type="GO" id="GO:0004190">
    <property type="term" value="F:aspartic-type endopeptidase activity"/>
    <property type="evidence" value="ECO:0007669"/>
    <property type="project" value="InterPro"/>
</dbReference>
<dbReference type="InterPro" id="IPR001461">
    <property type="entry name" value="Aspartic_peptidase_A1"/>
</dbReference>
<evidence type="ECO:0000313" key="2">
    <source>
        <dbReference type="EMBL" id="GEZ65441.1"/>
    </source>
</evidence>
<dbReference type="GO" id="GO:0006508">
    <property type="term" value="P:proteolysis"/>
    <property type="evidence" value="ECO:0007669"/>
    <property type="project" value="InterPro"/>
</dbReference>
<dbReference type="PANTHER" id="PTHR13683:SF768">
    <property type="entry name" value="EUKARYOTIC ASPARTYL PROTEASE FAMILY PROTEIN"/>
    <property type="match status" value="1"/>
</dbReference>
<proteinExistence type="predicted"/>